<dbReference type="AlphaFoldDB" id="A0A5J6MU36"/>
<evidence type="ECO:0000313" key="3">
    <source>
        <dbReference type="EMBL" id="QEX20791.1"/>
    </source>
</evidence>
<accession>A0A5J6MU36</accession>
<dbReference type="OrthoDB" id="7171187at2"/>
<dbReference type="InterPro" id="IPR013216">
    <property type="entry name" value="Methyltransf_11"/>
</dbReference>
<dbReference type="EMBL" id="CP042582">
    <property type="protein sequence ID" value="QEX20791.1"/>
    <property type="molecule type" value="Genomic_DNA"/>
</dbReference>
<evidence type="ECO:0000259" key="2">
    <source>
        <dbReference type="Pfam" id="PF08241"/>
    </source>
</evidence>
<keyword evidence="4" id="KW-1185">Reference proteome</keyword>
<evidence type="ECO:0000313" key="4">
    <source>
        <dbReference type="Proteomes" id="UP000325797"/>
    </source>
</evidence>
<sequence>MHDTAYQYGRLFFQLYWDPAFHEIVELGSMNINGTLRDHRPAGARYLGLDLAPGRDVDLVVPPDAPLPLPLPDGSTDVVVTSSAFEHDICFWETFVELVRILRPGGFLYLNVPSNGPFHRCPLDCWRLYPDASIALTRWAARRGQPVEIAESFVGEPQGHGWADFVAVFHKPGPHPLRRRGRIADHSPTVNLHDGGEGEPERLQKMQQKSFEYLRLETANARLAQSEAALRDIRASRSWRVTAPLRRLTTLLRSH</sequence>
<feature type="domain" description="Methyltransferase type 11" evidence="2">
    <location>
        <begin position="69"/>
        <end position="110"/>
    </location>
</feature>
<dbReference type="SUPFAM" id="SSF53335">
    <property type="entry name" value="S-adenosyl-L-methionine-dependent methyltransferases"/>
    <property type="match status" value="1"/>
</dbReference>
<name>A0A5J6MU36_9PROT</name>
<dbReference type="Proteomes" id="UP000325797">
    <property type="component" value="Chromosome"/>
</dbReference>
<dbReference type="RefSeq" id="WP_151115007.1">
    <property type="nucleotide sequence ID" value="NZ_CP042582.1"/>
</dbReference>
<evidence type="ECO:0000256" key="1">
    <source>
        <dbReference type="SAM" id="MobiDB-lite"/>
    </source>
</evidence>
<dbReference type="GO" id="GO:0008757">
    <property type="term" value="F:S-adenosylmethionine-dependent methyltransferase activity"/>
    <property type="evidence" value="ECO:0007669"/>
    <property type="project" value="InterPro"/>
</dbReference>
<dbReference type="KEGG" id="hadh:FRZ61_07100"/>
<proteinExistence type="predicted"/>
<dbReference type="InterPro" id="IPR029063">
    <property type="entry name" value="SAM-dependent_MTases_sf"/>
</dbReference>
<dbReference type="Pfam" id="PF08241">
    <property type="entry name" value="Methyltransf_11"/>
    <property type="match status" value="1"/>
</dbReference>
<feature type="region of interest" description="Disordered" evidence="1">
    <location>
        <begin position="177"/>
        <end position="200"/>
    </location>
</feature>
<organism evidence="3 4">
    <name type="scientific">Hypericibacter adhaerens</name>
    <dbReference type="NCBI Taxonomy" id="2602016"/>
    <lineage>
        <taxon>Bacteria</taxon>
        <taxon>Pseudomonadati</taxon>
        <taxon>Pseudomonadota</taxon>
        <taxon>Alphaproteobacteria</taxon>
        <taxon>Rhodospirillales</taxon>
        <taxon>Dongiaceae</taxon>
        <taxon>Hypericibacter</taxon>
    </lineage>
</organism>
<dbReference type="Gene3D" id="3.40.50.150">
    <property type="entry name" value="Vaccinia Virus protein VP39"/>
    <property type="match status" value="1"/>
</dbReference>
<reference evidence="3 4" key="1">
    <citation type="submission" date="2019-08" db="EMBL/GenBank/DDBJ databases">
        <title>Hyperibacter terrae gen. nov., sp. nov. and Hyperibacter viscosus sp. nov., two new members in the family Rhodospirillaceae isolated from the rhizosphere of Hypericum perforatum.</title>
        <authorList>
            <person name="Noviana Z."/>
        </authorList>
    </citation>
    <scope>NUCLEOTIDE SEQUENCE [LARGE SCALE GENOMIC DNA]</scope>
    <source>
        <strain evidence="3 4">R5959</strain>
    </source>
</reference>
<gene>
    <name evidence="3" type="ORF">FRZ61_07100</name>
</gene>
<protein>
    <recommendedName>
        <fullName evidence="2">Methyltransferase type 11 domain-containing protein</fullName>
    </recommendedName>
</protein>